<accession>A0A9X6RQ04</accession>
<keyword evidence="1" id="KW-0472">Membrane</keyword>
<name>A0A9X6RQ04_HYPEX</name>
<keyword evidence="1" id="KW-1133">Transmembrane helix</keyword>
<keyword evidence="3" id="KW-1185">Reference proteome</keyword>
<organism evidence="2 3">
    <name type="scientific">Hypsibius exemplaris</name>
    <name type="common">Freshwater tardigrade</name>
    <dbReference type="NCBI Taxonomy" id="2072580"/>
    <lineage>
        <taxon>Eukaryota</taxon>
        <taxon>Metazoa</taxon>
        <taxon>Ecdysozoa</taxon>
        <taxon>Tardigrada</taxon>
        <taxon>Eutardigrada</taxon>
        <taxon>Parachela</taxon>
        <taxon>Hypsibioidea</taxon>
        <taxon>Hypsibiidae</taxon>
        <taxon>Hypsibius</taxon>
    </lineage>
</organism>
<dbReference type="Proteomes" id="UP000192578">
    <property type="component" value="Unassembled WGS sequence"/>
</dbReference>
<dbReference type="EMBL" id="MTYJ01001123">
    <property type="protein sequence ID" value="OWA55627.1"/>
    <property type="molecule type" value="Genomic_DNA"/>
</dbReference>
<comment type="caution">
    <text evidence="2">The sequence shown here is derived from an EMBL/GenBank/DDBJ whole genome shotgun (WGS) entry which is preliminary data.</text>
</comment>
<evidence type="ECO:0000313" key="3">
    <source>
        <dbReference type="Proteomes" id="UP000192578"/>
    </source>
</evidence>
<evidence type="ECO:0000256" key="1">
    <source>
        <dbReference type="SAM" id="Phobius"/>
    </source>
</evidence>
<feature type="transmembrane region" description="Helical" evidence="1">
    <location>
        <begin position="21"/>
        <end position="41"/>
    </location>
</feature>
<proteinExistence type="predicted"/>
<keyword evidence="1" id="KW-0812">Transmembrane</keyword>
<reference evidence="3" key="1">
    <citation type="submission" date="2017-01" db="EMBL/GenBank/DDBJ databases">
        <title>Comparative genomics of anhydrobiosis in the tardigrade Hypsibius dujardini.</title>
        <authorList>
            <person name="Yoshida Y."/>
            <person name="Koutsovoulos G."/>
            <person name="Laetsch D."/>
            <person name="Stevens L."/>
            <person name="Kumar S."/>
            <person name="Horikawa D."/>
            <person name="Ishino K."/>
            <person name="Komine S."/>
            <person name="Tomita M."/>
            <person name="Blaxter M."/>
            <person name="Arakawa K."/>
        </authorList>
    </citation>
    <scope>NUCLEOTIDE SEQUENCE [LARGE SCALE GENOMIC DNA]</scope>
    <source>
        <strain evidence="3">Z151</strain>
    </source>
</reference>
<gene>
    <name evidence="2" type="ORF">BV898_20015</name>
</gene>
<protein>
    <submittedName>
        <fullName evidence="2">Uncharacterized protein</fullName>
    </submittedName>
</protein>
<feature type="non-terminal residue" evidence="2">
    <location>
        <position position="1"/>
    </location>
</feature>
<dbReference type="AlphaFoldDB" id="A0A9X6RQ04"/>
<sequence>AAVGIFFGVELPATIPVMANVTAPSMVIFIFAGAPLSGALWRIDPTLCRHPLATSLQPNDEHWILLATNDLFTSAD</sequence>
<evidence type="ECO:0000313" key="2">
    <source>
        <dbReference type="EMBL" id="OWA55627.1"/>
    </source>
</evidence>